<evidence type="ECO:0000256" key="2">
    <source>
        <dbReference type="ARBA" id="ARBA00022475"/>
    </source>
</evidence>
<accession>A0ABT7Y1V9</accession>
<evidence type="ECO:0000256" key="10">
    <source>
        <dbReference type="ARBA" id="ARBA00035657"/>
    </source>
</evidence>
<keyword evidence="4" id="KW-0132">Cell division</keyword>
<evidence type="ECO:0000256" key="9">
    <source>
        <dbReference type="ARBA" id="ARBA00023306"/>
    </source>
</evidence>
<proteinExistence type="inferred from homology"/>
<comment type="caution">
    <text evidence="15">The sequence shown here is derived from an EMBL/GenBank/DDBJ whole genome shotgun (WGS) entry which is preliminary data.</text>
</comment>
<evidence type="ECO:0000313" key="15">
    <source>
        <dbReference type="EMBL" id="MDN2482018.1"/>
    </source>
</evidence>
<evidence type="ECO:0000256" key="7">
    <source>
        <dbReference type="ARBA" id="ARBA00022989"/>
    </source>
</evidence>
<evidence type="ECO:0000256" key="5">
    <source>
        <dbReference type="ARBA" id="ARBA00022692"/>
    </source>
</evidence>
<keyword evidence="6" id="KW-0133">Cell shape</keyword>
<feature type="compositionally biased region" description="Basic and acidic residues" evidence="13">
    <location>
        <begin position="116"/>
        <end position="127"/>
    </location>
</feature>
<evidence type="ECO:0000256" key="14">
    <source>
        <dbReference type="SAM" id="Phobius"/>
    </source>
</evidence>
<comment type="subcellular location">
    <subcellularLocation>
        <location evidence="1">Cell inner membrane</location>
        <topology evidence="1">Single-pass membrane protein</topology>
    </subcellularLocation>
</comment>
<evidence type="ECO:0000256" key="13">
    <source>
        <dbReference type="SAM" id="MobiDB-lite"/>
    </source>
</evidence>
<feature type="compositionally biased region" description="Basic and acidic residues" evidence="13">
    <location>
        <begin position="138"/>
        <end position="147"/>
    </location>
</feature>
<keyword evidence="2" id="KW-1003">Cell membrane</keyword>
<feature type="transmembrane region" description="Helical" evidence="14">
    <location>
        <begin position="6"/>
        <end position="25"/>
    </location>
</feature>
<keyword evidence="16" id="KW-1185">Reference proteome</keyword>
<dbReference type="NCBIfam" id="NF008672">
    <property type="entry name" value="PRK11677.1"/>
    <property type="match status" value="1"/>
</dbReference>
<dbReference type="EMBL" id="JAUEOZ010000001">
    <property type="protein sequence ID" value="MDN2482018.1"/>
    <property type="molecule type" value="Genomic_DNA"/>
</dbReference>
<evidence type="ECO:0000256" key="3">
    <source>
        <dbReference type="ARBA" id="ARBA00022519"/>
    </source>
</evidence>
<keyword evidence="9" id="KW-0131">Cell cycle</keyword>
<dbReference type="InterPro" id="IPR009386">
    <property type="entry name" value="ZapG-like"/>
</dbReference>
<keyword evidence="8 14" id="KW-0472">Membrane</keyword>
<name>A0ABT7Y1V9_9VIBR</name>
<dbReference type="PANTHER" id="PTHR39579:SF1">
    <property type="entry name" value="INNER MEMBRANE PROTEIN YHCB"/>
    <property type="match status" value="1"/>
</dbReference>
<dbReference type="RefSeq" id="WP_289962093.1">
    <property type="nucleotide sequence ID" value="NZ_JAUEOZ010000001.1"/>
</dbReference>
<evidence type="ECO:0000313" key="16">
    <source>
        <dbReference type="Proteomes" id="UP001169719"/>
    </source>
</evidence>
<keyword evidence="7 14" id="KW-1133">Transmembrane helix</keyword>
<evidence type="ECO:0000256" key="11">
    <source>
        <dbReference type="ARBA" id="ARBA00035703"/>
    </source>
</evidence>
<evidence type="ECO:0000256" key="12">
    <source>
        <dbReference type="ARBA" id="ARBA00035727"/>
    </source>
</evidence>
<evidence type="ECO:0000256" key="6">
    <source>
        <dbReference type="ARBA" id="ARBA00022960"/>
    </source>
</evidence>
<dbReference type="PANTHER" id="PTHR39579">
    <property type="entry name" value="INNER MEMBRANE PROTEIN YHCB"/>
    <property type="match status" value="1"/>
</dbReference>
<organism evidence="15 16">
    <name type="scientific">Vibrio agarivorans</name>
    <dbReference type="NCBI Taxonomy" id="153622"/>
    <lineage>
        <taxon>Bacteria</taxon>
        <taxon>Pseudomonadati</taxon>
        <taxon>Pseudomonadota</taxon>
        <taxon>Gammaproteobacteria</taxon>
        <taxon>Vibrionales</taxon>
        <taxon>Vibrionaceae</taxon>
        <taxon>Vibrio</taxon>
    </lineage>
</organism>
<protein>
    <recommendedName>
        <fullName evidence="11">Z-ring associated protein G</fullName>
    </recommendedName>
    <alternativeName>
        <fullName evidence="12">Cell division protein ZapG</fullName>
    </alternativeName>
</protein>
<sequence>MPWIYAIVGLLIGALIGYFVARFTAPDAKKQKHLQKDLESAQFTLEQQRQELSDHFAQTATLLDTIGKDYTKLYQHMAETSRELLPHQPEQDNPFTKLVAQPETQPQETETQEPVEESKVTDIDQAPRDYANGATGLLKEEEKEILHTPEVATAKAS</sequence>
<keyword evidence="3" id="KW-0997">Cell inner membrane</keyword>
<dbReference type="Proteomes" id="UP001169719">
    <property type="component" value="Unassembled WGS sequence"/>
</dbReference>
<dbReference type="PIRSF" id="PIRSF006318">
    <property type="entry name" value="YhcB"/>
    <property type="match status" value="1"/>
</dbReference>
<evidence type="ECO:0000256" key="4">
    <source>
        <dbReference type="ARBA" id="ARBA00022618"/>
    </source>
</evidence>
<evidence type="ECO:0000256" key="8">
    <source>
        <dbReference type="ARBA" id="ARBA00023136"/>
    </source>
</evidence>
<keyword evidence="5 14" id="KW-0812">Transmembrane</keyword>
<reference evidence="15" key="1">
    <citation type="submission" date="2024-05" db="EMBL/GenBank/DDBJ databases">
        <title>Genome Sequences of Four Agar- Degrading Marine Bacteria.</title>
        <authorList>
            <person name="Phillips E.K."/>
            <person name="Shaffer J.C."/>
            <person name="Henson M.W."/>
            <person name="Temperton B."/>
            <person name="Thrash C.J."/>
            <person name="Martin M.O."/>
        </authorList>
    </citation>
    <scope>NUCLEOTIDE SEQUENCE</scope>
    <source>
        <strain evidence="15">EKP203</strain>
    </source>
</reference>
<dbReference type="Pfam" id="PF06295">
    <property type="entry name" value="ZapG-like"/>
    <property type="match status" value="1"/>
</dbReference>
<evidence type="ECO:0000256" key="1">
    <source>
        <dbReference type="ARBA" id="ARBA00004377"/>
    </source>
</evidence>
<comment type="similarity">
    <text evidence="10">Belongs to the ZapG family.</text>
</comment>
<gene>
    <name evidence="15" type="primary">zapG</name>
    <name evidence="15" type="ORF">QWJ08_11520</name>
</gene>
<feature type="region of interest" description="Disordered" evidence="13">
    <location>
        <begin position="80"/>
        <end position="157"/>
    </location>
</feature>